<dbReference type="AlphaFoldDB" id="A0A2S7KRQ0"/>
<keyword evidence="10" id="KW-1185">Reference proteome</keyword>
<organism evidence="9 10">
    <name type="scientific">Aureitalea marina</name>
    <dbReference type="NCBI Taxonomy" id="930804"/>
    <lineage>
        <taxon>Bacteria</taxon>
        <taxon>Pseudomonadati</taxon>
        <taxon>Bacteroidota</taxon>
        <taxon>Flavobacteriia</taxon>
        <taxon>Flavobacteriales</taxon>
        <taxon>Flavobacteriaceae</taxon>
        <taxon>Aureitalea</taxon>
    </lineage>
</organism>
<feature type="domain" description="DNA replication/recombination mediator RecO N-terminal" evidence="8">
    <location>
        <begin position="1"/>
        <end position="81"/>
    </location>
</feature>
<dbReference type="InterPro" id="IPR012340">
    <property type="entry name" value="NA-bd_OB-fold"/>
</dbReference>
<dbReference type="Gene3D" id="1.20.1440.120">
    <property type="entry name" value="Recombination protein O, C-terminal domain"/>
    <property type="match status" value="1"/>
</dbReference>
<proteinExistence type="inferred from homology"/>
<evidence type="ECO:0000256" key="7">
    <source>
        <dbReference type="HAMAP-Rule" id="MF_00201"/>
    </source>
</evidence>
<dbReference type="InterPro" id="IPR003717">
    <property type="entry name" value="RecO"/>
</dbReference>
<evidence type="ECO:0000256" key="4">
    <source>
        <dbReference type="ARBA" id="ARBA00023172"/>
    </source>
</evidence>
<evidence type="ECO:0000313" key="10">
    <source>
        <dbReference type="Proteomes" id="UP000239800"/>
    </source>
</evidence>
<protein>
    <recommendedName>
        <fullName evidence="2 7">DNA repair protein RecO</fullName>
    </recommendedName>
    <alternativeName>
        <fullName evidence="6 7">Recombination protein O</fullName>
    </alternativeName>
</protein>
<dbReference type="NCBIfam" id="TIGR00613">
    <property type="entry name" value="reco"/>
    <property type="match status" value="1"/>
</dbReference>
<keyword evidence="3 7" id="KW-0227">DNA damage</keyword>
<dbReference type="Pfam" id="PF02565">
    <property type="entry name" value="RecO_C"/>
    <property type="match status" value="1"/>
</dbReference>
<evidence type="ECO:0000259" key="8">
    <source>
        <dbReference type="Pfam" id="PF11967"/>
    </source>
</evidence>
<evidence type="ECO:0000256" key="5">
    <source>
        <dbReference type="ARBA" id="ARBA00023204"/>
    </source>
</evidence>
<evidence type="ECO:0000256" key="1">
    <source>
        <dbReference type="ARBA" id="ARBA00007452"/>
    </source>
</evidence>
<name>A0A2S7KRQ0_9FLAO</name>
<comment type="function">
    <text evidence="7">Involved in DNA repair and RecF pathway recombination.</text>
</comment>
<dbReference type="OrthoDB" id="9789152at2"/>
<dbReference type="GO" id="GO:0006302">
    <property type="term" value="P:double-strand break repair"/>
    <property type="evidence" value="ECO:0007669"/>
    <property type="project" value="TreeGrafter"/>
</dbReference>
<keyword evidence="4 7" id="KW-0233">DNA recombination</keyword>
<comment type="caution">
    <text evidence="9">The sequence shown here is derived from an EMBL/GenBank/DDBJ whole genome shotgun (WGS) entry which is preliminary data.</text>
</comment>
<evidence type="ECO:0000256" key="6">
    <source>
        <dbReference type="ARBA" id="ARBA00033409"/>
    </source>
</evidence>
<evidence type="ECO:0000256" key="2">
    <source>
        <dbReference type="ARBA" id="ARBA00021310"/>
    </source>
</evidence>
<dbReference type="EMBL" id="MQUB01000001">
    <property type="protein sequence ID" value="PQB05301.1"/>
    <property type="molecule type" value="Genomic_DNA"/>
</dbReference>
<dbReference type="PANTHER" id="PTHR33991">
    <property type="entry name" value="DNA REPAIR PROTEIN RECO"/>
    <property type="match status" value="1"/>
</dbReference>
<gene>
    <name evidence="7" type="primary">recO</name>
    <name evidence="9" type="ORF">BST85_10705</name>
</gene>
<dbReference type="PANTHER" id="PTHR33991:SF1">
    <property type="entry name" value="DNA REPAIR PROTEIN RECO"/>
    <property type="match status" value="1"/>
</dbReference>
<dbReference type="Gene3D" id="2.40.50.140">
    <property type="entry name" value="Nucleic acid-binding proteins"/>
    <property type="match status" value="1"/>
</dbReference>
<dbReference type="GO" id="GO:0006310">
    <property type="term" value="P:DNA recombination"/>
    <property type="evidence" value="ECO:0007669"/>
    <property type="project" value="UniProtKB-UniRule"/>
</dbReference>
<dbReference type="InterPro" id="IPR037278">
    <property type="entry name" value="ARFGAP/RecO"/>
</dbReference>
<dbReference type="HAMAP" id="MF_00201">
    <property type="entry name" value="RecO"/>
    <property type="match status" value="1"/>
</dbReference>
<sequence length="239" mass="27909">MVVQTQALVLSTLKYGEADLIAHLLTREHGIRHYLLRGIRKSRKGKLRVSYFQPLTQLEIQAFHKDKGTLERIKEARLAYTYQSVQTDVVKSTLLLFLAEVLQQVVKEEVPDPDLFEYVTAALVWLDQHEEIASFHILFLLRLTAFLGFYPDLSHTNSLYFDLMEGRFHDRPEGDYVRSGPEIEGLKAYFGIDFDRLKDVSQPKNQRLEVLDLLLTYYQLHLQQFKKPRSLPVLIELFN</sequence>
<dbReference type="InterPro" id="IPR042242">
    <property type="entry name" value="RecO_C"/>
</dbReference>
<evidence type="ECO:0000313" key="9">
    <source>
        <dbReference type="EMBL" id="PQB05301.1"/>
    </source>
</evidence>
<dbReference type="InterPro" id="IPR022572">
    <property type="entry name" value="DNA_rep/recomb_RecO_N"/>
</dbReference>
<dbReference type="SUPFAM" id="SSF50249">
    <property type="entry name" value="Nucleic acid-binding proteins"/>
    <property type="match status" value="1"/>
</dbReference>
<dbReference type="GO" id="GO:0043590">
    <property type="term" value="C:bacterial nucleoid"/>
    <property type="evidence" value="ECO:0007669"/>
    <property type="project" value="TreeGrafter"/>
</dbReference>
<dbReference type="SUPFAM" id="SSF57863">
    <property type="entry name" value="ArfGap/RecO-like zinc finger"/>
    <property type="match status" value="1"/>
</dbReference>
<dbReference type="Proteomes" id="UP000239800">
    <property type="component" value="Unassembled WGS sequence"/>
</dbReference>
<comment type="similarity">
    <text evidence="1 7">Belongs to the RecO family.</text>
</comment>
<evidence type="ECO:0000256" key="3">
    <source>
        <dbReference type="ARBA" id="ARBA00022763"/>
    </source>
</evidence>
<dbReference type="Pfam" id="PF11967">
    <property type="entry name" value="RecO_N"/>
    <property type="match status" value="1"/>
</dbReference>
<keyword evidence="5 7" id="KW-0234">DNA repair</keyword>
<reference evidence="9 10" key="1">
    <citation type="submission" date="2016-11" db="EMBL/GenBank/DDBJ databases">
        <title>Trade-off between light-utilization and light-protection in marine flavobacteria.</title>
        <authorList>
            <person name="Kumagai Y."/>
        </authorList>
    </citation>
    <scope>NUCLEOTIDE SEQUENCE [LARGE SCALE GENOMIC DNA]</scope>
    <source>
        <strain evidence="9 10">NBRC 107741</strain>
    </source>
</reference>
<accession>A0A2S7KRQ0</accession>
<dbReference type="RefSeq" id="WP_104813240.1">
    <property type="nucleotide sequence ID" value="NZ_MQUB01000001.1"/>
</dbReference>